<dbReference type="Proteomes" id="UP000256877">
    <property type="component" value="Unassembled WGS sequence"/>
</dbReference>
<evidence type="ECO:0000256" key="1">
    <source>
        <dbReference type="SAM" id="Phobius"/>
    </source>
</evidence>
<feature type="transmembrane region" description="Helical" evidence="1">
    <location>
        <begin position="109"/>
        <end position="127"/>
    </location>
</feature>
<sequence>MFGVVMSIVAALALGFGLFCLWRCVKTKELADLFVSIGAFVLAALALLLATRGLAALQSPLAAPLGALVPLLISLGVVKIAAVKWWKWYAVFVLVGLIAISVARTAVPVVHSIAGLVIVILPIYAVLKKKLPPHFIGVSIGGVLIGIGGVALASAVMARPILPLETVVALLPWILLLMTVFYAYGFILGVRK</sequence>
<feature type="transmembrane region" description="Helical" evidence="1">
    <location>
        <begin position="134"/>
        <end position="158"/>
    </location>
</feature>
<dbReference type="Proteomes" id="UP000257123">
    <property type="component" value="Unassembled WGS sequence"/>
</dbReference>
<evidence type="ECO:0000313" key="2">
    <source>
        <dbReference type="EMBL" id="RFA95448.1"/>
    </source>
</evidence>
<feature type="transmembrane region" description="Helical" evidence="1">
    <location>
        <begin position="85"/>
        <end position="103"/>
    </location>
</feature>
<accession>A0A371R2U1</accession>
<dbReference type="EMBL" id="NMUF01000057">
    <property type="protein sequence ID" value="RFA95448.1"/>
    <property type="molecule type" value="Genomic_DNA"/>
</dbReference>
<feature type="transmembrane region" description="Helical" evidence="1">
    <location>
        <begin position="32"/>
        <end position="55"/>
    </location>
</feature>
<feature type="transmembrane region" description="Helical" evidence="1">
    <location>
        <begin position="61"/>
        <end position="78"/>
    </location>
</feature>
<gene>
    <name evidence="3" type="ORF">CGL51_01755</name>
    <name evidence="2" type="ORF">CGL52_12895</name>
</gene>
<reference evidence="4 5" key="1">
    <citation type="submission" date="2017-07" db="EMBL/GenBank/DDBJ databases">
        <title>Draft genome sequence of aerobic hyperthermophilic archaea, Pyrobaculum aerophilum YKB31 and YKB32.</title>
        <authorList>
            <person name="Mochizuki T."/>
            <person name="Berliner A.J."/>
            <person name="Yoshida-Takashima Y."/>
            <person name="Takaki Y."/>
            <person name="Nunoura T."/>
            <person name="Takai K."/>
        </authorList>
    </citation>
    <scope>NUCLEOTIDE SEQUENCE [LARGE SCALE GENOMIC DNA]</scope>
    <source>
        <strain evidence="3 5">YKB31</strain>
        <strain evidence="2 4">YKB32</strain>
    </source>
</reference>
<dbReference type="RefSeq" id="WP_116420462.1">
    <property type="nucleotide sequence ID" value="NZ_NMUE01000003.1"/>
</dbReference>
<dbReference type="OrthoDB" id="384392at2157"/>
<evidence type="ECO:0000313" key="5">
    <source>
        <dbReference type="Proteomes" id="UP000257123"/>
    </source>
</evidence>
<evidence type="ECO:0000313" key="3">
    <source>
        <dbReference type="EMBL" id="RFA98086.1"/>
    </source>
</evidence>
<feature type="transmembrane region" description="Helical" evidence="1">
    <location>
        <begin position="170"/>
        <end position="190"/>
    </location>
</feature>
<evidence type="ECO:0000313" key="4">
    <source>
        <dbReference type="Proteomes" id="UP000256877"/>
    </source>
</evidence>
<dbReference type="AlphaFoldDB" id="A0A371R2U1"/>
<feature type="transmembrane region" description="Helical" evidence="1">
    <location>
        <begin position="6"/>
        <end position="25"/>
    </location>
</feature>
<comment type="caution">
    <text evidence="3">The sequence shown here is derived from an EMBL/GenBank/DDBJ whole genome shotgun (WGS) entry which is preliminary data.</text>
</comment>
<proteinExistence type="predicted"/>
<name>A0A371R2U1_9CREN</name>
<keyword evidence="1" id="KW-0812">Transmembrane</keyword>
<organism evidence="3 5">
    <name type="scientific">Pyrobaculum aerophilum</name>
    <dbReference type="NCBI Taxonomy" id="13773"/>
    <lineage>
        <taxon>Archaea</taxon>
        <taxon>Thermoproteota</taxon>
        <taxon>Thermoprotei</taxon>
        <taxon>Thermoproteales</taxon>
        <taxon>Thermoproteaceae</taxon>
        <taxon>Pyrobaculum</taxon>
    </lineage>
</organism>
<keyword evidence="1" id="KW-1133">Transmembrane helix</keyword>
<keyword evidence="1" id="KW-0472">Membrane</keyword>
<dbReference type="EMBL" id="NMUE01000003">
    <property type="protein sequence ID" value="RFA98086.1"/>
    <property type="molecule type" value="Genomic_DNA"/>
</dbReference>
<protein>
    <submittedName>
        <fullName evidence="3">Uncharacterized protein</fullName>
    </submittedName>
</protein>